<dbReference type="AlphaFoldDB" id="A0AAW1XK91"/>
<proteinExistence type="predicted"/>
<comment type="caution">
    <text evidence="1">The sequence shown here is derived from an EMBL/GenBank/DDBJ whole genome shotgun (WGS) entry which is preliminary data.</text>
</comment>
<dbReference type="EMBL" id="JBEDUW010000003">
    <property type="protein sequence ID" value="KAK9936137.1"/>
    <property type="molecule type" value="Genomic_DNA"/>
</dbReference>
<gene>
    <name evidence="1" type="ORF">M0R45_012998</name>
</gene>
<organism evidence="1 2">
    <name type="scientific">Rubus argutus</name>
    <name type="common">Southern blackberry</name>
    <dbReference type="NCBI Taxonomy" id="59490"/>
    <lineage>
        <taxon>Eukaryota</taxon>
        <taxon>Viridiplantae</taxon>
        <taxon>Streptophyta</taxon>
        <taxon>Embryophyta</taxon>
        <taxon>Tracheophyta</taxon>
        <taxon>Spermatophyta</taxon>
        <taxon>Magnoliopsida</taxon>
        <taxon>eudicotyledons</taxon>
        <taxon>Gunneridae</taxon>
        <taxon>Pentapetalae</taxon>
        <taxon>rosids</taxon>
        <taxon>fabids</taxon>
        <taxon>Rosales</taxon>
        <taxon>Rosaceae</taxon>
        <taxon>Rosoideae</taxon>
        <taxon>Rosoideae incertae sedis</taxon>
        <taxon>Rubus</taxon>
    </lineage>
</organism>
<evidence type="ECO:0000313" key="1">
    <source>
        <dbReference type="EMBL" id="KAK9936137.1"/>
    </source>
</evidence>
<reference evidence="1 2" key="1">
    <citation type="journal article" date="2023" name="G3 (Bethesda)">
        <title>A chromosome-length genome assembly and annotation of blackberry (Rubus argutus, cv. 'Hillquist').</title>
        <authorList>
            <person name="Bruna T."/>
            <person name="Aryal R."/>
            <person name="Dudchenko O."/>
            <person name="Sargent D.J."/>
            <person name="Mead D."/>
            <person name="Buti M."/>
            <person name="Cavallini A."/>
            <person name="Hytonen T."/>
            <person name="Andres J."/>
            <person name="Pham M."/>
            <person name="Weisz D."/>
            <person name="Mascagni F."/>
            <person name="Usai G."/>
            <person name="Natali L."/>
            <person name="Bassil N."/>
            <person name="Fernandez G.E."/>
            <person name="Lomsadze A."/>
            <person name="Armour M."/>
            <person name="Olukolu B."/>
            <person name="Poorten T."/>
            <person name="Britton C."/>
            <person name="Davik J."/>
            <person name="Ashrafi H."/>
            <person name="Aiden E.L."/>
            <person name="Borodovsky M."/>
            <person name="Worthington M."/>
        </authorList>
    </citation>
    <scope>NUCLEOTIDE SEQUENCE [LARGE SCALE GENOMIC DNA]</scope>
    <source>
        <strain evidence="1">PI 553951</strain>
    </source>
</reference>
<keyword evidence="2" id="KW-1185">Reference proteome</keyword>
<name>A0AAW1XK91_RUBAR</name>
<dbReference type="Proteomes" id="UP001457282">
    <property type="component" value="Unassembled WGS sequence"/>
</dbReference>
<evidence type="ECO:0000313" key="2">
    <source>
        <dbReference type="Proteomes" id="UP001457282"/>
    </source>
</evidence>
<sequence>MVEAPMPIKEEELKFDHHGSISKYGTTVILVFLSGITLLGLPSTEADYLAHFCPKHHRFHPKLHLPIHPQPPLLHSLFQRNPRHGLHNATAGQNPNDTVYGLFLCRGDAPLQIASPA</sequence>
<accession>A0AAW1XK91</accession>
<protein>
    <submittedName>
        <fullName evidence="1">Uncharacterized protein</fullName>
    </submittedName>
</protein>